<evidence type="ECO:0000256" key="1">
    <source>
        <dbReference type="SAM" id="MobiDB-lite"/>
    </source>
</evidence>
<sequence length="98" mass="10815">MEIVQESAHWIQTSQGQFQHNSGGYRPPRPAAIGGLSGFMPRTNSTHTSAEPSSSQGHFFSDHQYDQMLHMMGNEEPSQYSANLAEIPALLFSALVHD</sequence>
<reference evidence="2 3" key="1">
    <citation type="submission" date="2024-02" db="EMBL/GenBank/DDBJ databases">
        <title>de novo genome assembly of Solanum bulbocastanum strain 11H21.</title>
        <authorList>
            <person name="Hosaka A.J."/>
        </authorList>
    </citation>
    <scope>NUCLEOTIDE SEQUENCE [LARGE SCALE GENOMIC DNA]</scope>
    <source>
        <tissue evidence="2">Young leaves</tissue>
    </source>
</reference>
<gene>
    <name evidence="2" type="ORF">RDI58_021951</name>
</gene>
<name>A0AAN8T6E6_SOLBU</name>
<accession>A0AAN8T6E6</accession>
<organism evidence="2 3">
    <name type="scientific">Solanum bulbocastanum</name>
    <name type="common">Wild potato</name>
    <dbReference type="NCBI Taxonomy" id="147425"/>
    <lineage>
        <taxon>Eukaryota</taxon>
        <taxon>Viridiplantae</taxon>
        <taxon>Streptophyta</taxon>
        <taxon>Embryophyta</taxon>
        <taxon>Tracheophyta</taxon>
        <taxon>Spermatophyta</taxon>
        <taxon>Magnoliopsida</taxon>
        <taxon>eudicotyledons</taxon>
        <taxon>Gunneridae</taxon>
        <taxon>Pentapetalae</taxon>
        <taxon>asterids</taxon>
        <taxon>lamiids</taxon>
        <taxon>Solanales</taxon>
        <taxon>Solanaceae</taxon>
        <taxon>Solanoideae</taxon>
        <taxon>Solaneae</taxon>
        <taxon>Solanum</taxon>
    </lineage>
</organism>
<feature type="compositionally biased region" description="Polar residues" evidence="1">
    <location>
        <begin position="42"/>
        <end position="58"/>
    </location>
</feature>
<dbReference type="Proteomes" id="UP001371456">
    <property type="component" value="Unassembled WGS sequence"/>
</dbReference>
<feature type="region of interest" description="Disordered" evidence="1">
    <location>
        <begin position="12"/>
        <end position="60"/>
    </location>
</feature>
<feature type="compositionally biased region" description="Polar residues" evidence="1">
    <location>
        <begin position="12"/>
        <end position="22"/>
    </location>
</feature>
<dbReference type="EMBL" id="JBANQN010000009">
    <property type="protein sequence ID" value="KAK6779767.1"/>
    <property type="molecule type" value="Genomic_DNA"/>
</dbReference>
<evidence type="ECO:0000313" key="3">
    <source>
        <dbReference type="Proteomes" id="UP001371456"/>
    </source>
</evidence>
<comment type="caution">
    <text evidence="2">The sequence shown here is derived from an EMBL/GenBank/DDBJ whole genome shotgun (WGS) entry which is preliminary data.</text>
</comment>
<evidence type="ECO:0000313" key="2">
    <source>
        <dbReference type="EMBL" id="KAK6779767.1"/>
    </source>
</evidence>
<dbReference type="AlphaFoldDB" id="A0AAN8T6E6"/>
<proteinExistence type="predicted"/>
<protein>
    <submittedName>
        <fullName evidence="2">Uncharacterized protein</fullName>
    </submittedName>
</protein>
<keyword evidence="3" id="KW-1185">Reference proteome</keyword>